<dbReference type="RefSeq" id="XP_010703407.1">
    <property type="nucleotide sequence ID" value="XM_010705105.1"/>
</dbReference>
<dbReference type="InterPro" id="IPR050955">
    <property type="entry name" value="Plant_Biomass_Hydrol_Est"/>
</dbReference>
<sequence length="587" mass="64279">MSSEEVVFEDAVVASSEATPFKKDLLEALPQRTSRASAKHRIYLMVVGVLILVVPLFLWKSFGTIRIAEKAPQSGMIPSPSEFDVHELIRELNIGGKKVYISDLITGAADGCALDVPALPKGRQTVVTFKTKENTERQAVLYVPDSYPTAVDGREPRRVAIMVLFHGLHDNCKHFLDATGFMSYADRDGFLIASVCGSVGILGTGWNAGMCCGFLGDKPDDVALAKQVVTELSRSMCIDQNRVMAVGFSNGAMLSEVLACNEPDTFRAVVSVAGVVEMRPGNAAGIAACTATLEKASSTSRASVLMVHGTADPLVPWAGNGLLGFPPVSWNLEGWRERNGCTEETNTTISTDTYTNMIYAQCTVPENVRTRKTPNGEGVELSTCFKDEASPDMDPGKSKAENARLAEENVAPPGRERVDARMNLEDISATQECRRRMTQPMNEHSSGDKGFQKRGCPKAVYANAQVNDGGRGEDHNQGTTRNRTVSTDFSPRPNLHRRPNEKLSKDVLRRYTGGYRCSPHNLSFDSVSKQNWEVPVQRDNVPPGHDGTSQVELVRVEGGLHTWPRDEEFSTTDYIYEFGIRIFGGYN</sequence>
<keyword evidence="4" id="KW-0472">Membrane</keyword>
<dbReference type="InterPro" id="IPR001375">
    <property type="entry name" value="Peptidase_S9_cat"/>
</dbReference>
<keyword evidence="2" id="KW-0378">Hydrolase</keyword>
<dbReference type="KEGG" id="lpan:LPMP_354760"/>
<organism evidence="6 7">
    <name type="scientific">Leishmania panamensis</name>
    <dbReference type="NCBI Taxonomy" id="5679"/>
    <lineage>
        <taxon>Eukaryota</taxon>
        <taxon>Discoba</taxon>
        <taxon>Euglenozoa</taxon>
        <taxon>Kinetoplastea</taxon>
        <taxon>Metakinetoplastina</taxon>
        <taxon>Trypanosomatida</taxon>
        <taxon>Trypanosomatidae</taxon>
        <taxon>Leishmaniinae</taxon>
        <taxon>Leishmania</taxon>
        <taxon>Leishmania guyanensis species complex</taxon>
    </lineage>
</organism>
<proteinExistence type="predicted"/>
<evidence type="ECO:0000256" key="2">
    <source>
        <dbReference type="ARBA" id="ARBA00022801"/>
    </source>
</evidence>
<feature type="transmembrane region" description="Helical" evidence="4">
    <location>
        <begin position="42"/>
        <end position="59"/>
    </location>
</feature>
<dbReference type="EMBL" id="CP009404">
    <property type="protein sequence ID" value="AIO02607.1"/>
    <property type="molecule type" value="Genomic_DNA"/>
</dbReference>
<dbReference type="PANTHER" id="PTHR43037:SF5">
    <property type="entry name" value="FERULOYL ESTERASE"/>
    <property type="match status" value="1"/>
</dbReference>
<keyword evidence="1" id="KW-0732">Signal</keyword>
<dbReference type="SUPFAM" id="SSF53474">
    <property type="entry name" value="alpha/beta-Hydrolases"/>
    <property type="match status" value="1"/>
</dbReference>
<feature type="region of interest" description="Disordered" evidence="3">
    <location>
        <begin position="466"/>
        <end position="503"/>
    </location>
</feature>
<evidence type="ECO:0000256" key="4">
    <source>
        <dbReference type="SAM" id="Phobius"/>
    </source>
</evidence>
<dbReference type="GO" id="GO:0006508">
    <property type="term" value="P:proteolysis"/>
    <property type="evidence" value="ECO:0007669"/>
    <property type="project" value="InterPro"/>
</dbReference>
<evidence type="ECO:0000256" key="1">
    <source>
        <dbReference type="ARBA" id="ARBA00022729"/>
    </source>
</evidence>
<dbReference type="eggNOG" id="ENOG502SBTI">
    <property type="taxonomic scope" value="Eukaryota"/>
</dbReference>
<dbReference type="AlphaFoldDB" id="A0A088SLC8"/>
<gene>
    <name evidence="6" type="ORF">LPMP_354760</name>
</gene>
<name>A0A088SLC8_LEIPA</name>
<dbReference type="PANTHER" id="PTHR43037">
    <property type="entry name" value="UNNAMED PRODUCT-RELATED"/>
    <property type="match status" value="1"/>
</dbReference>
<evidence type="ECO:0000256" key="3">
    <source>
        <dbReference type="SAM" id="MobiDB-lite"/>
    </source>
</evidence>
<dbReference type="OrthoDB" id="424610at2759"/>
<keyword evidence="4" id="KW-1133">Transmembrane helix</keyword>
<dbReference type="GO" id="GO:0008236">
    <property type="term" value="F:serine-type peptidase activity"/>
    <property type="evidence" value="ECO:0007669"/>
    <property type="project" value="InterPro"/>
</dbReference>
<dbReference type="Pfam" id="PF00326">
    <property type="entry name" value="Peptidase_S9"/>
    <property type="match status" value="1"/>
</dbReference>
<feature type="domain" description="Peptidase S9 prolyl oligopeptidase catalytic" evidence="5">
    <location>
        <begin position="228"/>
        <end position="279"/>
    </location>
</feature>
<dbReference type="VEuPathDB" id="TriTrypDB:LPMP_354760"/>
<evidence type="ECO:0000313" key="6">
    <source>
        <dbReference type="EMBL" id="AIO02607.1"/>
    </source>
</evidence>
<dbReference type="Proteomes" id="UP000063063">
    <property type="component" value="Chromosome 35"/>
</dbReference>
<dbReference type="VEuPathDB" id="TriTrypDB:LPAL13_350055800"/>
<dbReference type="InterPro" id="IPR029058">
    <property type="entry name" value="AB_hydrolase_fold"/>
</dbReference>
<dbReference type="Gene3D" id="3.40.50.1820">
    <property type="entry name" value="alpha/beta hydrolase"/>
    <property type="match status" value="1"/>
</dbReference>
<dbReference type="GeneID" id="22579504"/>
<accession>A0A088SLC8</accession>
<keyword evidence="7" id="KW-1185">Reference proteome</keyword>
<keyword evidence="4" id="KW-0812">Transmembrane</keyword>
<feature type="compositionally biased region" description="Polar residues" evidence="3">
    <location>
        <begin position="477"/>
        <end position="489"/>
    </location>
</feature>
<reference evidence="6 7" key="1">
    <citation type="journal article" date="2015" name="Sci. Rep.">
        <title>The genome of Leishmania panamensis: insights into genomics of the L. (Viannia) subgenus.</title>
        <authorList>
            <person name="Llanes A."/>
            <person name="Restrepo C.M."/>
            <person name="Vecchio G.D."/>
            <person name="Anguizola F.J."/>
            <person name="Lleonart R."/>
        </authorList>
    </citation>
    <scope>NUCLEOTIDE SEQUENCE [LARGE SCALE GENOMIC DNA]</scope>
    <source>
        <strain evidence="6 7">MHOM/PA/94/PSC-1</strain>
    </source>
</reference>
<protein>
    <submittedName>
        <fullName evidence="6">Peptidase, putative</fullName>
    </submittedName>
</protein>
<evidence type="ECO:0000259" key="5">
    <source>
        <dbReference type="Pfam" id="PF00326"/>
    </source>
</evidence>
<evidence type="ECO:0000313" key="7">
    <source>
        <dbReference type="Proteomes" id="UP000063063"/>
    </source>
</evidence>